<name>A0A346XUG8_9ACTN</name>
<dbReference type="KEGG" id="euz:DVS28_a1165"/>
<organism evidence="2 3">
    <name type="scientific">Euzebya pacifica</name>
    <dbReference type="NCBI Taxonomy" id="1608957"/>
    <lineage>
        <taxon>Bacteria</taxon>
        <taxon>Bacillati</taxon>
        <taxon>Actinomycetota</taxon>
        <taxon>Nitriliruptoria</taxon>
        <taxon>Euzebyales</taxon>
    </lineage>
</organism>
<dbReference type="Proteomes" id="UP000264006">
    <property type="component" value="Chromosome"/>
</dbReference>
<accession>A0A346XUG8</accession>
<feature type="signal peptide" evidence="1">
    <location>
        <begin position="1"/>
        <end position="33"/>
    </location>
</feature>
<evidence type="ECO:0000313" key="2">
    <source>
        <dbReference type="EMBL" id="AXV05865.1"/>
    </source>
</evidence>
<evidence type="ECO:0000256" key="1">
    <source>
        <dbReference type="SAM" id="SignalP"/>
    </source>
</evidence>
<dbReference type="InterPro" id="IPR051922">
    <property type="entry name" value="Bact_Sporulation_Assoc"/>
</dbReference>
<dbReference type="InterPro" id="IPR007253">
    <property type="entry name" value="Cell_wall-bd_2"/>
</dbReference>
<dbReference type="PANTHER" id="PTHR30032">
    <property type="entry name" value="N-ACETYLMURAMOYL-L-ALANINE AMIDASE-RELATED"/>
    <property type="match status" value="1"/>
</dbReference>
<gene>
    <name evidence="2" type="ORF">DVS28_a1165</name>
</gene>
<protein>
    <recommendedName>
        <fullName evidence="4">Cell wall binding repeat 2</fullName>
    </recommendedName>
</protein>
<evidence type="ECO:0008006" key="4">
    <source>
        <dbReference type="Google" id="ProtNLM"/>
    </source>
</evidence>
<keyword evidence="1" id="KW-0732">Signal</keyword>
<sequence>MPSPSIRLVSPALAVALLLALLTTMLVATPAAAESRCWADAAGDVDANNTADDEALDTVPEIDILAVCADLNADRLEMTFRVAAPHDPAGNADWDDTATSLGVEIDINGEDPENADRDYTVNMARFQDQPAGAFPEVRVYKGDSRTAYDPDGDGPQGACAMAGVFDGLRYKLTVPARCIDGATNIQLAMYAFHDAQLDDPTAGFYDEVPAFPEYNGPVTTTDDVETPVDRLAGPSRVETALAISQDDFEEGAAGAVVLARADASPDALAGAPLAVAVNGPLLLTARDSLPTSVEAEIQRILPDGGRVVLSGGTAAISEAVAEQLTAQGYEVVRAAGDTRYATSVEVARAAVADPSVIVVADGNGFADALVGGALAAEEDGVQVLSNGTQLDDTAAAYLAEHPDAEVIAIGQNAVQAVPDADVQLSGGSSFETAVIVARERYNDPSGVAIASGTNFPDGLAGGAHAGRAGIPLLLSWPDVLPDITSTYLGEVTPVDRVVMYGGVAATSYTVEATSASALG</sequence>
<proteinExistence type="predicted"/>
<dbReference type="RefSeq" id="WP_114590604.1">
    <property type="nucleotide sequence ID" value="NZ_CP031165.1"/>
</dbReference>
<feature type="chain" id="PRO_5016748809" description="Cell wall binding repeat 2" evidence="1">
    <location>
        <begin position="34"/>
        <end position="519"/>
    </location>
</feature>
<dbReference type="Pfam" id="PF04122">
    <property type="entry name" value="CW_binding_2"/>
    <property type="match status" value="3"/>
</dbReference>
<keyword evidence="3" id="KW-1185">Reference proteome</keyword>
<dbReference type="PANTHER" id="PTHR30032:SF8">
    <property type="entry name" value="GERMINATION-SPECIFIC N-ACETYLMURAMOYL-L-ALANINE AMIDASE"/>
    <property type="match status" value="1"/>
</dbReference>
<dbReference type="OrthoDB" id="9764271at2"/>
<reference evidence="2 3" key="1">
    <citation type="submission" date="2018-09" db="EMBL/GenBank/DDBJ databases">
        <title>Complete genome sequence of Euzebya sp. DY32-46 isolated from seawater of Pacific Ocean.</title>
        <authorList>
            <person name="Xu L."/>
            <person name="Wu Y.-H."/>
            <person name="Xu X.-W."/>
        </authorList>
    </citation>
    <scope>NUCLEOTIDE SEQUENCE [LARGE SCALE GENOMIC DNA]</scope>
    <source>
        <strain evidence="2 3">DY32-46</strain>
    </source>
</reference>
<evidence type="ECO:0000313" key="3">
    <source>
        <dbReference type="Proteomes" id="UP000264006"/>
    </source>
</evidence>
<dbReference type="EMBL" id="CP031165">
    <property type="protein sequence ID" value="AXV05865.1"/>
    <property type="molecule type" value="Genomic_DNA"/>
</dbReference>
<dbReference type="AlphaFoldDB" id="A0A346XUG8"/>